<feature type="domain" description="Fatty acid desaturase" evidence="13">
    <location>
        <begin position="105"/>
        <end position="307"/>
    </location>
</feature>
<protein>
    <submittedName>
        <fullName evidence="14">Alkane 1-monooxygenase</fullName>
    </submittedName>
</protein>
<sequence length="359" mass="41434">MTDKLRYIAVYSLPALTALSFTSEGVLTLVPVLYIFLMLPILELFLKPNTRNDSKEVAAIKAKDAWYDFLLVLAVPVQYGFGLWFLFVMREPALETTTLIGRISAYGLMCGVFGINVAHELGHHPNRFHQFLSKALLLTSLYTHFYIEHNRGHHRNVATHNDPSTARLNEPVYFFWFRSSFQSWVGAWKLEFNRMKRKKRAPWSLHNEMVRFTLLQLGFVGLIYSIFGGSATLYYILSAVIGFLLLETVNYIEHYGLVREKVSEFRYENAGPEHSWNSSHPLGRVMLFELSRHSDHHYQPAKKYPTLNHWDGAPQMPTGYPGMMILALISPLWFAVMNKRVAHYRLQSDLNKTTGIELN</sequence>
<feature type="transmembrane region" description="Helical" evidence="12">
    <location>
        <begin position="99"/>
        <end position="119"/>
    </location>
</feature>
<proteinExistence type="inferred from homology"/>
<dbReference type="InterPro" id="IPR005804">
    <property type="entry name" value="FA_desaturase_dom"/>
</dbReference>
<organism evidence="14 15">
    <name type="scientific">Phaeocystidibacter marisrubri</name>
    <dbReference type="NCBI Taxonomy" id="1577780"/>
    <lineage>
        <taxon>Bacteria</taxon>
        <taxon>Pseudomonadati</taxon>
        <taxon>Bacteroidota</taxon>
        <taxon>Flavobacteriia</taxon>
        <taxon>Flavobacteriales</taxon>
        <taxon>Phaeocystidibacteraceae</taxon>
        <taxon>Phaeocystidibacter</taxon>
    </lineage>
</organism>
<dbReference type="GO" id="GO:0004497">
    <property type="term" value="F:monooxygenase activity"/>
    <property type="evidence" value="ECO:0007669"/>
    <property type="project" value="UniProtKB-KW"/>
</dbReference>
<keyword evidence="4" id="KW-0997">Cell inner membrane</keyword>
<evidence type="ECO:0000259" key="13">
    <source>
        <dbReference type="Pfam" id="PF00487"/>
    </source>
</evidence>
<evidence type="ECO:0000256" key="7">
    <source>
        <dbReference type="ARBA" id="ARBA00022989"/>
    </source>
</evidence>
<feature type="transmembrane region" description="Helical" evidence="12">
    <location>
        <begin position="66"/>
        <end position="87"/>
    </location>
</feature>
<comment type="similarity">
    <text evidence="2">Belongs to the fatty acid desaturase type 1 family. AlkB subfamily.</text>
</comment>
<comment type="subcellular location">
    <subcellularLocation>
        <location evidence="1">Cell inner membrane</location>
        <topology evidence="1">Multi-pass membrane protein</topology>
    </subcellularLocation>
</comment>
<reference evidence="14 15" key="1">
    <citation type="submission" date="2019-10" db="EMBL/GenBank/DDBJ databases">
        <title>Genome sequence of Phaeocystidibacter marisrubri JCM30614 (type strain).</title>
        <authorList>
            <person name="Bowman J.P."/>
        </authorList>
    </citation>
    <scope>NUCLEOTIDE SEQUENCE [LARGE SCALE GENOMIC DNA]</scope>
    <source>
        <strain evidence="14 15">JCM 30614</strain>
    </source>
</reference>
<evidence type="ECO:0000256" key="4">
    <source>
        <dbReference type="ARBA" id="ARBA00022519"/>
    </source>
</evidence>
<feature type="transmembrane region" description="Helical" evidence="12">
    <location>
        <begin position="318"/>
        <end position="336"/>
    </location>
</feature>
<evidence type="ECO:0000256" key="9">
    <source>
        <dbReference type="ARBA" id="ARBA00023004"/>
    </source>
</evidence>
<keyword evidence="5 12" id="KW-0812">Transmembrane</keyword>
<name>A0A6L3ZKH2_9FLAO</name>
<evidence type="ECO:0000256" key="1">
    <source>
        <dbReference type="ARBA" id="ARBA00004429"/>
    </source>
</evidence>
<dbReference type="OrthoDB" id="4759734at2"/>
<evidence type="ECO:0000256" key="8">
    <source>
        <dbReference type="ARBA" id="ARBA00023002"/>
    </source>
</evidence>
<keyword evidence="3" id="KW-1003">Cell membrane</keyword>
<feature type="transmembrane region" description="Helical" evidence="12">
    <location>
        <begin position="26"/>
        <end position="46"/>
    </location>
</feature>
<keyword evidence="11 12" id="KW-0472">Membrane</keyword>
<evidence type="ECO:0000256" key="12">
    <source>
        <dbReference type="SAM" id="Phobius"/>
    </source>
</evidence>
<dbReference type="Proteomes" id="UP000484164">
    <property type="component" value="Unassembled WGS sequence"/>
</dbReference>
<keyword evidence="7 12" id="KW-1133">Transmembrane helix</keyword>
<gene>
    <name evidence="14" type="ORF">F8C82_06505</name>
</gene>
<keyword evidence="9" id="KW-0408">Iron</keyword>
<dbReference type="AlphaFoldDB" id="A0A6L3ZKH2"/>
<accession>A0A6L3ZKH2</accession>
<dbReference type="EMBL" id="WBVQ01000001">
    <property type="protein sequence ID" value="KAB2818048.1"/>
    <property type="molecule type" value="Genomic_DNA"/>
</dbReference>
<dbReference type="PANTHER" id="PTHR38674:SF1">
    <property type="entry name" value="ALKANE 1-MONOOXYGENASE 1"/>
    <property type="match status" value="1"/>
</dbReference>
<dbReference type="GO" id="GO:0005886">
    <property type="term" value="C:plasma membrane"/>
    <property type="evidence" value="ECO:0007669"/>
    <property type="project" value="UniProtKB-SubCell"/>
</dbReference>
<dbReference type="Pfam" id="PF00487">
    <property type="entry name" value="FA_desaturase"/>
    <property type="match status" value="1"/>
</dbReference>
<comment type="caution">
    <text evidence="14">The sequence shown here is derived from an EMBL/GenBank/DDBJ whole genome shotgun (WGS) entry which is preliminary data.</text>
</comment>
<dbReference type="PANTHER" id="PTHR38674">
    <property type="entry name" value="ALKANE 1-MONOOXYGENASE 1"/>
    <property type="match status" value="1"/>
</dbReference>
<evidence type="ECO:0000256" key="5">
    <source>
        <dbReference type="ARBA" id="ARBA00022692"/>
    </source>
</evidence>
<evidence type="ECO:0000256" key="11">
    <source>
        <dbReference type="ARBA" id="ARBA00023136"/>
    </source>
</evidence>
<dbReference type="GO" id="GO:0006629">
    <property type="term" value="P:lipid metabolic process"/>
    <property type="evidence" value="ECO:0007669"/>
    <property type="project" value="InterPro"/>
</dbReference>
<dbReference type="InterPro" id="IPR033885">
    <property type="entry name" value="AlkB/XylM"/>
</dbReference>
<keyword evidence="6" id="KW-0479">Metal-binding</keyword>
<keyword evidence="8" id="KW-0560">Oxidoreductase</keyword>
<evidence type="ECO:0000256" key="3">
    <source>
        <dbReference type="ARBA" id="ARBA00022475"/>
    </source>
</evidence>
<feature type="transmembrane region" description="Helical" evidence="12">
    <location>
        <begin position="213"/>
        <end position="237"/>
    </location>
</feature>
<evidence type="ECO:0000256" key="2">
    <source>
        <dbReference type="ARBA" id="ARBA00010823"/>
    </source>
</evidence>
<evidence type="ECO:0000313" key="14">
    <source>
        <dbReference type="EMBL" id="KAB2818048.1"/>
    </source>
</evidence>
<evidence type="ECO:0000313" key="15">
    <source>
        <dbReference type="Proteomes" id="UP000484164"/>
    </source>
</evidence>
<evidence type="ECO:0000256" key="6">
    <source>
        <dbReference type="ARBA" id="ARBA00022723"/>
    </source>
</evidence>
<dbReference type="RefSeq" id="WP_151692736.1">
    <property type="nucleotide sequence ID" value="NZ_BMGX01000002.1"/>
</dbReference>
<dbReference type="GO" id="GO:0046872">
    <property type="term" value="F:metal ion binding"/>
    <property type="evidence" value="ECO:0007669"/>
    <property type="project" value="UniProtKB-KW"/>
</dbReference>
<evidence type="ECO:0000256" key="10">
    <source>
        <dbReference type="ARBA" id="ARBA00023033"/>
    </source>
</evidence>
<dbReference type="CDD" id="cd03512">
    <property type="entry name" value="Alkane-hydroxylase"/>
    <property type="match status" value="1"/>
</dbReference>
<keyword evidence="10 14" id="KW-0503">Monooxygenase</keyword>
<keyword evidence="15" id="KW-1185">Reference proteome</keyword>